<evidence type="ECO:0000313" key="2">
    <source>
        <dbReference type="EMBL" id="AMX01027.1"/>
    </source>
</evidence>
<dbReference type="Proteomes" id="UP000076021">
    <property type="component" value="Chromosome"/>
</dbReference>
<gene>
    <name evidence="2" type="ORF">ATY39_06115</name>
</gene>
<dbReference type="STRING" id="241244.ATY39_06115"/>
<organism evidence="2 3">
    <name type="scientific">Rummeliibacillus stabekisii</name>
    <dbReference type="NCBI Taxonomy" id="241244"/>
    <lineage>
        <taxon>Bacteria</taxon>
        <taxon>Bacillati</taxon>
        <taxon>Bacillota</taxon>
        <taxon>Bacilli</taxon>
        <taxon>Bacillales</taxon>
        <taxon>Caryophanaceae</taxon>
        <taxon>Rummeliibacillus</taxon>
    </lineage>
</organism>
<dbReference type="PANTHER" id="PTHR38441">
    <property type="entry name" value="INTEGRAL MEMBRANE PROTEIN-RELATED"/>
    <property type="match status" value="1"/>
</dbReference>
<evidence type="ECO:0000313" key="3">
    <source>
        <dbReference type="Proteomes" id="UP000076021"/>
    </source>
</evidence>
<dbReference type="InterPro" id="IPR007436">
    <property type="entry name" value="DUF485"/>
</dbReference>
<dbReference type="Pfam" id="PF04341">
    <property type="entry name" value="DUF485"/>
    <property type="match status" value="1"/>
</dbReference>
<name>A0A143HHP0_9BACL</name>
<feature type="transmembrane region" description="Helical" evidence="1">
    <location>
        <begin position="28"/>
        <end position="52"/>
    </location>
</feature>
<dbReference type="PANTHER" id="PTHR38441:SF1">
    <property type="entry name" value="MEMBRANE PROTEIN"/>
    <property type="match status" value="1"/>
</dbReference>
<evidence type="ECO:0000256" key="1">
    <source>
        <dbReference type="SAM" id="Phobius"/>
    </source>
</evidence>
<evidence type="ECO:0008006" key="4">
    <source>
        <dbReference type="Google" id="ProtNLM"/>
    </source>
</evidence>
<keyword evidence="1" id="KW-0812">Transmembrane</keyword>
<keyword evidence="3" id="KW-1185">Reference proteome</keyword>
<reference evidence="3" key="2">
    <citation type="submission" date="2016-03" db="EMBL/GenBank/DDBJ databases">
        <authorList>
            <person name="Ploux O."/>
        </authorList>
    </citation>
    <scope>NUCLEOTIDE SEQUENCE [LARGE SCALE GENOMIC DNA]</scope>
    <source>
        <strain evidence="3">PP9</strain>
    </source>
</reference>
<reference evidence="2 3" key="1">
    <citation type="journal article" date="2016" name="Genome Announc.">
        <title>Whole-Genome Sequence of Rummeliibacillus stabekisii Strain PP9 Isolated from Antarctic Soil.</title>
        <authorList>
            <person name="da Mota F.F."/>
            <person name="Vollu R.E."/>
            <person name="Jurelevicius D."/>
            <person name="Seldin L."/>
        </authorList>
    </citation>
    <scope>NUCLEOTIDE SEQUENCE [LARGE SCALE GENOMIC DNA]</scope>
    <source>
        <strain evidence="2 3">PP9</strain>
    </source>
</reference>
<dbReference type="KEGG" id="rst:ATY39_06115"/>
<dbReference type="EMBL" id="CP014806">
    <property type="protein sequence ID" value="AMX01027.1"/>
    <property type="molecule type" value="Genomic_DNA"/>
</dbReference>
<keyword evidence="1" id="KW-0472">Membrane</keyword>
<protein>
    <recommendedName>
        <fullName evidence="4">DUF485 domain-containing protein</fullName>
    </recommendedName>
</protein>
<feature type="transmembrane region" description="Helical" evidence="1">
    <location>
        <begin position="64"/>
        <end position="83"/>
    </location>
</feature>
<sequence>MKGLTEEKYVSISESSEFKTLVKKKNSFIGSISILFLGLYILLPILTSFTTILDRKAFGDITWVWIYSLGLFIMTWVLCMLYVKKANVFDQDSEKIIEKAKDGGY</sequence>
<keyword evidence="1" id="KW-1133">Transmembrane helix</keyword>
<dbReference type="AlphaFoldDB" id="A0A143HHP0"/>
<accession>A0A143HHP0</accession>
<proteinExistence type="predicted"/>